<dbReference type="EMBL" id="DXAW01000115">
    <property type="protein sequence ID" value="HIZ86174.1"/>
    <property type="molecule type" value="Genomic_DNA"/>
</dbReference>
<proteinExistence type="predicted"/>
<dbReference type="InterPro" id="IPR002725">
    <property type="entry name" value="YgjP-like_metallopeptidase"/>
</dbReference>
<dbReference type="Pfam" id="PF01863">
    <property type="entry name" value="YgjP-like"/>
    <property type="match status" value="1"/>
</dbReference>
<dbReference type="AlphaFoldDB" id="A0A9D2GRZ2"/>
<evidence type="ECO:0000313" key="2">
    <source>
        <dbReference type="EMBL" id="HIZ86174.1"/>
    </source>
</evidence>
<comment type="caution">
    <text evidence="2">The sequence shown here is derived from an EMBL/GenBank/DDBJ whole genome shotgun (WGS) entry which is preliminary data.</text>
</comment>
<dbReference type="PANTHER" id="PTHR30399:SF1">
    <property type="entry name" value="UTP PYROPHOSPHATASE"/>
    <property type="match status" value="1"/>
</dbReference>
<feature type="domain" description="YgjP-like metallopeptidase" evidence="1">
    <location>
        <begin position="63"/>
        <end position="181"/>
    </location>
</feature>
<dbReference type="Gene3D" id="3.30.2010.10">
    <property type="entry name" value="Metalloproteases ('zincins'), catalytic domain"/>
    <property type="match status" value="1"/>
</dbReference>
<dbReference type="Proteomes" id="UP000824115">
    <property type="component" value="Unassembled WGS sequence"/>
</dbReference>
<protein>
    <submittedName>
        <fullName evidence="2">M48 family metallopeptidase</fullName>
    </submittedName>
</protein>
<reference evidence="2" key="2">
    <citation type="submission" date="2021-04" db="EMBL/GenBank/DDBJ databases">
        <authorList>
            <person name="Gilroy R."/>
        </authorList>
    </citation>
    <scope>NUCLEOTIDE SEQUENCE</scope>
    <source>
        <strain evidence="2">Gambia16-554</strain>
    </source>
</reference>
<name>A0A9D2GRZ2_9BACT</name>
<accession>A0A9D2GRZ2</accession>
<reference evidence="2" key="1">
    <citation type="journal article" date="2021" name="PeerJ">
        <title>Extensive microbial diversity within the chicken gut microbiome revealed by metagenomics and culture.</title>
        <authorList>
            <person name="Gilroy R."/>
            <person name="Ravi A."/>
            <person name="Getino M."/>
            <person name="Pursley I."/>
            <person name="Horton D.L."/>
            <person name="Alikhan N.F."/>
            <person name="Baker D."/>
            <person name="Gharbi K."/>
            <person name="Hall N."/>
            <person name="Watson M."/>
            <person name="Adriaenssens E.M."/>
            <person name="Foster-Nyarko E."/>
            <person name="Jarju S."/>
            <person name="Secka A."/>
            <person name="Antonio M."/>
            <person name="Oren A."/>
            <person name="Chaudhuri R.R."/>
            <person name="La Ragione R."/>
            <person name="Hildebrand F."/>
            <person name="Pallen M.J."/>
        </authorList>
    </citation>
    <scope>NUCLEOTIDE SEQUENCE</scope>
    <source>
        <strain evidence="2">Gambia16-554</strain>
    </source>
</reference>
<dbReference type="PANTHER" id="PTHR30399">
    <property type="entry name" value="UNCHARACTERIZED PROTEIN YGJP"/>
    <property type="match status" value="1"/>
</dbReference>
<gene>
    <name evidence="2" type="ORF">IAC04_06760</name>
</gene>
<dbReference type="InterPro" id="IPR053136">
    <property type="entry name" value="UTP_pyrophosphatase-like"/>
</dbReference>
<organism evidence="2 3">
    <name type="scientific">Candidatus Coprenecus stercoravium</name>
    <dbReference type="NCBI Taxonomy" id="2840735"/>
    <lineage>
        <taxon>Bacteria</taxon>
        <taxon>Pseudomonadati</taxon>
        <taxon>Bacteroidota</taxon>
        <taxon>Bacteroidia</taxon>
        <taxon>Bacteroidales</taxon>
        <taxon>Rikenellaceae</taxon>
        <taxon>Rikenellaceae incertae sedis</taxon>
        <taxon>Candidatus Coprenecus</taxon>
    </lineage>
</organism>
<evidence type="ECO:0000259" key="1">
    <source>
        <dbReference type="Pfam" id="PF01863"/>
    </source>
</evidence>
<evidence type="ECO:0000313" key="3">
    <source>
        <dbReference type="Proteomes" id="UP000824115"/>
    </source>
</evidence>
<dbReference type="CDD" id="cd07344">
    <property type="entry name" value="M48_yhfN_like"/>
    <property type="match status" value="1"/>
</dbReference>
<sequence>MRYEDLPYLINPTVHLSSPYLQVVWSRIDQPLLEHEGAFHYDNREAFILQKRICLLRETSPAVLRLYYSDQTDFARLSVQNWLRRQIKTFVEQTAAISLPRRLHELEAQKGLFCKKVTVRTLRRNILGYCTFTGEIALSPTLVLFPRRMSDAIILHEIAHLRYPHHRKSFWTFLSTLLEENADEEKFKCDIAYCEYRDMIEFLMK</sequence>